<reference evidence="8 9" key="1">
    <citation type="submission" date="2021-06" db="EMBL/GenBank/DDBJ databases">
        <title>Genome-based taxonomic framework of Microbacterium strains isolated from marine environment, the description of four new species and reclassification of four preexisting species.</title>
        <authorList>
            <person name="Lee S.D."/>
            <person name="Kim S.-M."/>
            <person name="Byeon Y.-S."/>
            <person name="Yang H.L."/>
            <person name="Kim I.S."/>
        </authorList>
    </citation>
    <scope>NUCLEOTIDE SEQUENCE [LARGE SCALE GENOMIC DNA]</scope>
    <source>
        <strain evidence="8 9">SSW1-49</strain>
    </source>
</reference>
<dbReference type="InterPro" id="IPR001173">
    <property type="entry name" value="Glyco_trans_2-like"/>
</dbReference>
<dbReference type="InterPro" id="IPR007267">
    <property type="entry name" value="GtrA_DPMS_TM"/>
</dbReference>
<evidence type="ECO:0000256" key="1">
    <source>
        <dbReference type="ARBA" id="ARBA00004141"/>
    </source>
</evidence>
<dbReference type="SUPFAM" id="SSF53448">
    <property type="entry name" value="Nucleotide-diphospho-sugar transferases"/>
    <property type="match status" value="1"/>
</dbReference>
<name>A0ABT0FF78_9MICO</name>
<dbReference type="CDD" id="cd04179">
    <property type="entry name" value="DPM_DPG-synthase_like"/>
    <property type="match status" value="1"/>
</dbReference>
<dbReference type="Pfam" id="PF04138">
    <property type="entry name" value="GtrA_DPMS_TM"/>
    <property type="match status" value="1"/>
</dbReference>
<evidence type="ECO:0000259" key="6">
    <source>
        <dbReference type="Pfam" id="PF00535"/>
    </source>
</evidence>
<keyword evidence="2 5" id="KW-0812">Transmembrane</keyword>
<organism evidence="8 9">
    <name type="scientific">Microbacterium croceum</name>
    <dbReference type="NCBI Taxonomy" id="2851645"/>
    <lineage>
        <taxon>Bacteria</taxon>
        <taxon>Bacillati</taxon>
        <taxon>Actinomycetota</taxon>
        <taxon>Actinomycetes</taxon>
        <taxon>Micrococcales</taxon>
        <taxon>Microbacteriaceae</taxon>
        <taxon>Microbacterium</taxon>
    </lineage>
</organism>
<dbReference type="RefSeq" id="WP_247630081.1">
    <property type="nucleotide sequence ID" value="NZ_JAHWXN010000001.1"/>
</dbReference>
<keyword evidence="3 5" id="KW-1133">Transmembrane helix</keyword>
<feature type="transmembrane region" description="Helical" evidence="5">
    <location>
        <begin position="216"/>
        <end position="238"/>
    </location>
</feature>
<dbReference type="EMBL" id="JAHWXN010000001">
    <property type="protein sequence ID" value="MCK2036733.1"/>
    <property type="molecule type" value="Genomic_DNA"/>
</dbReference>
<sequence length="354" mass="38331">MIVLIPAYEPDERMHELVDALDTDGFQTVVVDDGSGAAYSPHFAKAARRGATVLRQPRNEGKARALRHGLAYIAERWPGEDVVTADSDGQHRPSDIAAVADATVGGDALVLGGRSFTGEVPVRSRLGNAVSRWLFRLSGGAVHDTQTGLRGIPAALITDVVAVSGERFAWEMNVLLDFTRRGIPIREVPIETVYLDHNASSHFRPLRDSLDVLRPLLRYVLVSFGSFLLDVAVLQLLYAVTGDLLLSAVGARVLSAAVNFTLNRSFVFRDGSSGGVRRQLGRYAALALALLAGGYASMALFVAWGVPVLWAKLLADAAVYTCGFLAQRGYVFRRGEARRTPGFVEKRVDTAKRA</sequence>
<comment type="caution">
    <text evidence="8">The sequence shown here is derived from an EMBL/GenBank/DDBJ whole genome shotgun (WGS) entry which is preliminary data.</text>
</comment>
<evidence type="ECO:0000256" key="4">
    <source>
        <dbReference type="ARBA" id="ARBA00023136"/>
    </source>
</evidence>
<evidence type="ECO:0000256" key="5">
    <source>
        <dbReference type="SAM" id="Phobius"/>
    </source>
</evidence>
<feature type="transmembrane region" description="Helical" evidence="5">
    <location>
        <begin position="283"/>
        <end position="304"/>
    </location>
</feature>
<accession>A0ABT0FF78</accession>
<feature type="transmembrane region" description="Helical" evidence="5">
    <location>
        <begin position="310"/>
        <end position="331"/>
    </location>
</feature>
<dbReference type="InterPro" id="IPR029044">
    <property type="entry name" value="Nucleotide-diphossugar_trans"/>
</dbReference>
<evidence type="ECO:0000256" key="2">
    <source>
        <dbReference type="ARBA" id="ARBA00022692"/>
    </source>
</evidence>
<dbReference type="PANTHER" id="PTHR10859">
    <property type="entry name" value="GLYCOSYL TRANSFERASE"/>
    <property type="match status" value="1"/>
</dbReference>
<evidence type="ECO:0000259" key="7">
    <source>
        <dbReference type="Pfam" id="PF04138"/>
    </source>
</evidence>
<dbReference type="Proteomes" id="UP001300096">
    <property type="component" value="Unassembled WGS sequence"/>
</dbReference>
<feature type="domain" description="GtrA/DPMS transmembrane" evidence="7">
    <location>
        <begin position="218"/>
        <end position="332"/>
    </location>
</feature>
<evidence type="ECO:0000313" key="8">
    <source>
        <dbReference type="EMBL" id="MCK2036733.1"/>
    </source>
</evidence>
<keyword evidence="9" id="KW-1185">Reference proteome</keyword>
<evidence type="ECO:0000313" key="9">
    <source>
        <dbReference type="Proteomes" id="UP001300096"/>
    </source>
</evidence>
<proteinExistence type="predicted"/>
<keyword evidence="4 5" id="KW-0472">Membrane</keyword>
<evidence type="ECO:0000256" key="3">
    <source>
        <dbReference type="ARBA" id="ARBA00022989"/>
    </source>
</evidence>
<comment type="subcellular location">
    <subcellularLocation>
        <location evidence="1">Membrane</location>
        <topology evidence="1">Multi-pass membrane protein</topology>
    </subcellularLocation>
</comment>
<dbReference type="PANTHER" id="PTHR10859:SF114">
    <property type="entry name" value="DOLICHOL-PHOSPHATE MANNOSYLTRANSFERASE"/>
    <property type="match status" value="1"/>
</dbReference>
<protein>
    <submittedName>
        <fullName evidence="8">Bifunctional glycosyltransferase family 2/GtrA family protein</fullName>
    </submittedName>
</protein>
<dbReference type="Pfam" id="PF00535">
    <property type="entry name" value="Glycos_transf_2"/>
    <property type="match status" value="1"/>
</dbReference>
<feature type="domain" description="Glycosyltransferase 2-like" evidence="6">
    <location>
        <begin position="3"/>
        <end position="128"/>
    </location>
</feature>
<gene>
    <name evidence="8" type="ORF">KZC51_11365</name>
</gene>
<dbReference type="Gene3D" id="3.90.550.10">
    <property type="entry name" value="Spore Coat Polysaccharide Biosynthesis Protein SpsA, Chain A"/>
    <property type="match status" value="1"/>
</dbReference>